<keyword evidence="2" id="KW-1185">Reference proteome</keyword>
<organism evidence="1 2">
    <name type="scientific">Entomophthora muscae</name>
    <dbReference type="NCBI Taxonomy" id="34485"/>
    <lineage>
        <taxon>Eukaryota</taxon>
        <taxon>Fungi</taxon>
        <taxon>Fungi incertae sedis</taxon>
        <taxon>Zoopagomycota</taxon>
        <taxon>Entomophthoromycotina</taxon>
        <taxon>Entomophthoromycetes</taxon>
        <taxon>Entomophthorales</taxon>
        <taxon>Entomophthoraceae</taxon>
        <taxon>Entomophthora</taxon>
    </lineage>
</organism>
<proteinExistence type="predicted"/>
<sequence>MKCAYSIAALALALVAGSAIPADSSGCSKVACPIPSRPKYAAVKQPTPTSAVASDAVEKSYASKSVEEPIKESYAPTSSNEAAIEKASSEAYEALVKEYVPGEQEEESYEDAQEAFPYETYNTPEGTLPEPTDQDDHETFEDAVERFPDEPLDEAQESFKEHGNGALEDYVPEELFQAEEEILAKSKSHRRKKSSKEKSHHSQRKSKHHSKRSRTHKVVQE</sequence>
<comment type="caution">
    <text evidence="1">The sequence shown here is derived from an EMBL/GenBank/DDBJ whole genome shotgun (WGS) entry which is preliminary data.</text>
</comment>
<accession>A0ACC2RJ59</accession>
<evidence type="ECO:0000313" key="1">
    <source>
        <dbReference type="EMBL" id="KAJ9050133.1"/>
    </source>
</evidence>
<dbReference type="Proteomes" id="UP001165960">
    <property type="component" value="Unassembled WGS sequence"/>
</dbReference>
<name>A0ACC2RJ59_9FUNG</name>
<evidence type="ECO:0000313" key="2">
    <source>
        <dbReference type="Proteomes" id="UP001165960"/>
    </source>
</evidence>
<gene>
    <name evidence="1" type="ORF">DSO57_1017305</name>
</gene>
<dbReference type="EMBL" id="QTSX02007172">
    <property type="protein sequence ID" value="KAJ9050133.1"/>
    <property type="molecule type" value="Genomic_DNA"/>
</dbReference>
<protein>
    <submittedName>
        <fullName evidence="1">Uncharacterized protein</fullName>
    </submittedName>
</protein>
<reference evidence="1" key="1">
    <citation type="submission" date="2022-04" db="EMBL/GenBank/DDBJ databases">
        <title>Genome of the entomopathogenic fungus Entomophthora muscae.</title>
        <authorList>
            <person name="Elya C."/>
            <person name="Lovett B.R."/>
            <person name="Lee E."/>
            <person name="Macias A.M."/>
            <person name="Hajek A.E."/>
            <person name="De Bivort B.L."/>
            <person name="Kasson M.T."/>
            <person name="De Fine Licht H.H."/>
            <person name="Stajich J.E."/>
        </authorList>
    </citation>
    <scope>NUCLEOTIDE SEQUENCE</scope>
    <source>
        <strain evidence="1">Berkeley</strain>
    </source>
</reference>